<sequence>MTNATAVVSKALRPRARILRTLGEELISSETVALIELVKNSYDADAGYVLIRFHKSLEQDIGSVSVEDNGHGMSLSVVERSWMEPATNNKKKMKQSAYLKRRLLGEKGVGRFAAARLASELELSTRAAGSSKEIYAYFDWSQFDNEDVYLDEVIVLAEERDPEDLVAGRHLADLHPSGHPELPRDGSHGTVLRMNGLKRGWSTHEVGELRRGLSRLISPFEAEREFRIFLQLPDEDESSSQELEPPEVIKYPHYTLKGDVDAQGKFHIAVELHATGETEVFSGWFQRVAPTAVTEAIEPIEKAAFMTCGPISFQIFVWDRDQLDNVEQKIGTGIRSIRKDLDSIAGISIYRDGFRVLPYGEQENDWLKLDLRRVQNPTLRISNNQLTGFIKIGADTNPQLKDQSNREGLDNNQAYADLQEIIRLSLAKLESLRFREKKKRPGLKESGGAQEQPLLASPDTVALKERLIQLGGDEEALTLLEHTTNDWEAQIIRIKEVLSRYHSLATLGQLVDKVIHDGRQPLLTIQGQSTLVLEALQRAAGDPEILPKCSGLISSLTERVSRVKDSAGLIDLLLRRIEPLGGRKKGRPSKVYLNEIVRNAFSHFSQEIDGLGINVTIPNSDDLVQVDALELQEVLINLIGNSIYWLQQSPKGGRKILVEWTRPVAGEMDIIFADSGPGIPKSNRSSIFEPYFSTKPDGLGLGLVIAGEIIRDYYNGSLELLDTGPLSGAAFRIKLRKRV</sequence>
<keyword evidence="11" id="KW-1185">Reference proteome</keyword>
<evidence type="ECO:0000313" key="10">
    <source>
        <dbReference type="EMBL" id="GAA4796338.1"/>
    </source>
</evidence>
<dbReference type="SMART" id="SM00387">
    <property type="entry name" value="HATPase_c"/>
    <property type="match status" value="1"/>
</dbReference>
<organism evidence="10 11">
    <name type="scientific">Lysobacter hankyongensis</name>
    <dbReference type="NCBI Taxonomy" id="1176535"/>
    <lineage>
        <taxon>Bacteria</taxon>
        <taxon>Pseudomonadati</taxon>
        <taxon>Pseudomonadota</taxon>
        <taxon>Gammaproteobacteria</taxon>
        <taxon>Lysobacterales</taxon>
        <taxon>Lysobacteraceae</taxon>
        <taxon>Lysobacter</taxon>
    </lineage>
</organism>
<accession>A0ABP9BJ09</accession>
<keyword evidence="7" id="KW-0067">ATP-binding</keyword>
<evidence type="ECO:0000256" key="4">
    <source>
        <dbReference type="ARBA" id="ARBA00022679"/>
    </source>
</evidence>
<dbReference type="PANTHER" id="PTHR43065">
    <property type="entry name" value="SENSOR HISTIDINE KINASE"/>
    <property type="match status" value="1"/>
</dbReference>
<evidence type="ECO:0000256" key="6">
    <source>
        <dbReference type="ARBA" id="ARBA00022777"/>
    </source>
</evidence>
<evidence type="ECO:0000256" key="2">
    <source>
        <dbReference type="ARBA" id="ARBA00012438"/>
    </source>
</evidence>
<evidence type="ECO:0000256" key="1">
    <source>
        <dbReference type="ARBA" id="ARBA00000085"/>
    </source>
</evidence>
<protein>
    <recommendedName>
        <fullName evidence="2">histidine kinase</fullName>
        <ecNumber evidence="2">2.7.13.3</ecNumber>
    </recommendedName>
</protein>
<evidence type="ECO:0000259" key="9">
    <source>
        <dbReference type="PROSITE" id="PS50109"/>
    </source>
</evidence>
<gene>
    <name evidence="10" type="ORF">GCM10023307_22810</name>
</gene>
<dbReference type="PANTHER" id="PTHR43065:SF10">
    <property type="entry name" value="PEROXIDE STRESS-ACTIVATED HISTIDINE KINASE MAK3"/>
    <property type="match status" value="1"/>
</dbReference>
<keyword evidence="3" id="KW-0597">Phosphoprotein</keyword>
<evidence type="ECO:0000313" key="11">
    <source>
        <dbReference type="Proteomes" id="UP001499959"/>
    </source>
</evidence>
<evidence type="ECO:0000256" key="8">
    <source>
        <dbReference type="ARBA" id="ARBA00023012"/>
    </source>
</evidence>
<feature type="domain" description="Histidine kinase" evidence="9">
    <location>
        <begin position="513"/>
        <end position="739"/>
    </location>
</feature>
<proteinExistence type="predicted"/>
<dbReference type="InterPro" id="IPR003594">
    <property type="entry name" value="HATPase_dom"/>
</dbReference>
<comment type="catalytic activity">
    <reaction evidence="1">
        <text>ATP + protein L-histidine = ADP + protein N-phospho-L-histidine.</text>
        <dbReference type="EC" id="2.7.13.3"/>
    </reaction>
</comment>
<dbReference type="EMBL" id="BAABJE010000010">
    <property type="protein sequence ID" value="GAA4796338.1"/>
    <property type="molecule type" value="Genomic_DNA"/>
</dbReference>
<keyword evidence="8" id="KW-0902">Two-component regulatory system</keyword>
<dbReference type="EC" id="2.7.13.3" evidence="2"/>
<dbReference type="PRINTS" id="PR00344">
    <property type="entry name" value="BCTRLSENSOR"/>
</dbReference>
<evidence type="ECO:0000256" key="7">
    <source>
        <dbReference type="ARBA" id="ARBA00022840"/>
    </source>
</evidence>
<name>A0ABP9BJ09_9GAMM</name>
<dbReference type="InterPro" id="IPR005467">
    <property type="entry name" value="His_kinase_dom"/>
</dbReference>
<dbReference type="PROSITE" id="PS50109">
    <property type="entry name" value="HIS_KIN"/>
    <property type="match status" value="1"/>
</dbReference>
<dbReference type="Pfam" id="PF13589">
    <property type="entry name" value="HATPase_c_3"/>
    <property type="match status" value="1"/>
</dbReference>
<evidence type="ECO:0000256" key="5">
    <source>
        <dbReference type="ARBA" id="ARBA00022741"/>
    </source>
</evidence>
<evidence type="ECO:0000256" key="3">
    <source>
        <dbReference type="ARBA" id="ARBA00022553"/>
    </source>
</evidence>
<keyword evidence="5" id="KW-0547">Nucleotide-binding</keyword>
<reference evidence="11" key="1">
    <citation type="journal article" date="2019" name="Int. J. Syst. Evol. Microbiol.">
        <title>The Global Catalogue of Microorganisms (GCM) 10K type strain sequencing project: providing services to taxonomists for standard genome sequencing and annotation.</title>
        <authorList>
            <consortium name="The Broad Institute Genomics Platform"/>
            <consortium name="The Broad Institute Genome Sequencing Center for Infectious Disease"/>
            <person name="Wu L."/>
            <person name="Ma J."/>
        </authorList>
    </citation>
    <scope>NUCLEOTIDE SEQUENCE [LARGE SCALE GENOMIC DNA]</scope>
    <source>
        <strain evidence="11">JCM 18204</strain>
    </source>
</reference>
<comment type="caution">
    <text evidence="10">The sequence shown here is derived from an EMBL/GenBank/DDBJ whole genome shotgun (WGS) entry which is preliminary data.</text>
</comment>
<keyword evidence="4" id="KW-0808">Transferase</keyword>
<dbReference type="SUPFAM" id="SSF55874">
    <property type="entry name" value="ATPase domain of HSP90 chaperone/DNA topoisomerase II/histidine kinase"/>
    <property type="match status" value="2"/>
</dbReference>
<dbReference type="Proteomes" id="UP001499959">
    <property type="component" value="Unassembled WGS sequence"/>
</dbReference>
<dbReference type="InterPro" id="IPR036890">
    <property type="entry name" value="HATPase_C_sf"/>
</dbReference>
<dbReference type="Pfam" id="PF02518">
    <property type="entry name" value="HATPase_c"/>
    <property type="match status" value="1"/>
</dbReference>
<dbReference type="Gene3D" id="3.30.565.10">
    <property type="entry name" value="Histidine kinase-like ATPase, C-terminal domain"/>
    <property type="match status" value="2"/>
</dbReference>
<dbReference type="InterPro" id="IPR004358">
    <property type="entry name" value="Sig_transdc_His_kin-like_C"/>
</dbReference>
<keyword evidence="6" id="KW-0418">Kinase</keyword>